<reference evidence="4 5" key="1">
    <citation type="submission" date="2016-10" db="EMBL/GenBank/DDBJ databases">
        <authorList>
            <person name="de Groot N.N."/>
        </authorList>
    </citation>
    <scope>NUCLEOTIDE SEQUENCE [LARGE SCALE GENOMIC DNA]</scope>
    <source>
        <strain evidence="4 5">DSM 19182</strain>
    </source>
</reference>
<dbReference type="AlphaFoldDB" id="A0A1H7R073"/>
<evidence type="ECO:0000313" key="6">
    <source>
        <dbReference type="Proteomes" id="UP000321425"/>
    </source>
</evidence>
<dbReference type="InterPro" id="IPR046878">
    <property type="entry name" value="Big_14"/>
</dbReference>
<feature type="chain" id="PRO_5038879662" description="Bacterial Ig-like domain-containing protein" evidence="1">
    <location>
        <begin position="29"/>
        <end position="169"/>
    </location>
</feature>
<feature type="domain" description="Bacterial Ig-like" evidence="2">
    <location>
        <begin position="53"/>
        <end position="149"/>
    </location>
</feature>
<evidence type="ECO:0000313" key="4">
    <source>
        <dbReference type="EMBL" id="SEL53636.1"/>
    </source>
</evidence>
<sequence>MNKKSVHNILLFFSLFLIGLLLSGCQTAQINTAVTLPDDIHVEQDHEIESQIVSSFERETYSNEEMDEMFYLVENLSEQPIEVSEFYFVQKWVEDEWKSLDNNAIERIERTVQVFPGETAEFVFWLSMESGNIDEGTYRLSTRITFLEEEEEHQEGQAFNIVIPFEITE</sequence>
<dbReference type="OrthoDB" id="9939315at2"/>
<organism evidence="4 5">
    <name type="scientific">Alkalibacterium putridalgicola</name>
    <dbReference type="NCBI Taxonomy" id="426703"/>
    <lineage>
        <taxon>Bacteria</taxon>
        <taxon>Bacillati</taxon>
        <taxon>Bacillota</taxon>
        <taxon>Bacilli</taxon>
        <taxon>Lactobacillales</taxon>
        <taxon>Carnobacteriaceae</taxon>
        <taxon>Alkalibacterium</taxon>
    </lineage>
</organism>
<evidence type="ECO:0000259" key="2">
    <source>
        <dbReference type="Pfam" id="PF20251"/>
    </source>
</evidence>
<reference evidence="3 6" key="2">
    <citation type="submission" date="2019-07" db="EMBL/GenBank/DDBJ databases">
        <title>Whole genome shotgun sequence of Alkalibacterium putridalgicola NBRC 103243.</title>
        <authorList>
            <person name="Hosoyama A."/>
            <person name="Uohara A."/>
            <person name="Ohji S."/>
            <person name="Ichikawa N."/>
        </authorList>
    </citation>
    <scope>NUCLEOTIDE SEQUENCE [LARGE SCALE GENOMIC DNA]</scope>
    <source>
        <strain evidence="3 6">NBRC 103243</strain>
    </source>
</reference>
<feature type="signal peptide" evidence="1">
    <location>
        <begin position="1"/>
        <end position="28"/>
    </location>
</feature>
<evidence type="ECO:0000256" key="1">
    <source>
        <dbReference type="SAM" id="SignalP"/>
    </source>
</evidence>
<keyword evidence="1" id="KW-0732">Signal</keyword>
<dbReference type="STRING" id="426703.SAMN04488100_10351"/>
<dbReference type="EMBL" id="BJUX01000009">
    <property type="protein sequence ID" value="GEK89014.1"/>
    <property type="molecule type" value="Genomic_DNA"/>
</dbReference>
<evidence type="ECO:0000313" key="5">
    <source>
        <dbReference type="Proteomes" id="UP000198548"/>
    </source>
</evidence>
<dbReference type="PROSITE" id="PS51257">
    <property type="entry name" value="PROKAR_LIPOPROTEIN"/>
    <property type="match status" value="1"/>
</dbReference>
<dbReference type="EMBL" id="FOBL01000003">
    <property type="protein sequence ID" value="SEL53636.1"/>
    <property type="molecule type" value="Genomic_DNA"/>
</dbReference>
<evidence type="ECO:0000313" key="3">
    <source>
        <dbReference type="EMBL" id="GEK89014.1"/>
    </source>
</evidence>
<gene>
    <name evidence="3" type="ORF">APU01nite_10530</name>
    <name evidence="4" type="ORF">SAMN04488100_10351</name>
</gene>
<dbReference type="Pfam" id="PF20251">
    <property type="entry name" value="Big_14"/>
    <property type="match status" value="1"/>
</dbReference>
<dbReference type="Proteomes" id="UP000198548">
    <property type="component" value="Unassembled WGS sequence"/>
</dbReference>
<protein>
    <recommendedName>
        <fullName evidence="2">Bacterial Ig-like domain-containing protein</fullName>
    </recommendedName>
</protein>
<dbReference type="Proteomes" id="UP000321425">
    <property type="component" value="Unassembled WGS sequence"/>
</dbReference>
<dbReference type="RefSeq" id="WP_091486576.1">
    <property type="nucleotide sequence ID" value="NZ_BJUX01000009.1"/>
</dbReference>
<proteinExistence type="predicted"/>
<accession>A0A1H7R073</accession>
<keyword evidence="6" id="KW-1185">Reference proteome</keyword>
<name>A0A1H7R073_9LACT</name>